<sequence length="137" mass="15415">MSVFQELVLGTIGWGYLPPASALSLRPPSLARCWQSSKLELPPVPSNHIWHVYTYCVYRTFILFSSLSAKRSSRLVILARRRFRTVYGSSSGPVCAEVFVLLDPNVSLRRAERYCSFTLFGLPLTQIILSLTPFSSV</sequence>
<dbReference type="EMBL" id="JAULSR010000001">
    <property type="protein sequence ID" value="KAK0635205.1"/>
    <property type="molecule type" value="Genomic_DNA"/>
</dbReference>
<reference evidence="1" key="1">
    <citation type="submission" date="2023-06" db="EMBL/GenBank/DDBJ databases">
        <title>Genome-scale phylogeny and comparative genomics of the fungal order Sordariales.</title>
        <authorList>
            <consortium name="Lawrence Berkeley National Laboratory"/>
            <person name="Hensen N."/>
            <person name="Bonometti L."/>
            <person name="Westerberg I."/>
            <person name="Brannstrom I.O."/>
            <person name="Guillou S."/>
            <person name="Cros-Aarteil S."/>
            <person name="Calhoun S."/>
            <person name="Haridas S."/>
            <person name="Kuo A."/>
            <person name="Mondo S."/>
            <person name="Pangilinan J."/>
            <person name="Riley R."/>
            <person name="LaButti K."/>
            <person name="Andreopoulos B."/>
            <person name="Lipzen A."/>
            <person name="Chen C."/>
            <person name="Yanf M."/>
            <person name="Daum C."/>
            <person name="Ng V."/>
            <person name="Clum A."/>
            <person name="Steindorff A."/>
            <person name="Ohm R."/>
            <person name="Martin F."/>
            <person name="Silar P."/>
            <person name="Natvig D."/>
            <person name="Lalanne C."/>
            <person name="Gautier V."/>
            <person name="Ament-velasquez S.L."/>
            <person name="Kruys A."/>
            <person name="Hutchinson M.I."/>
            <person name="Powell A.J."/>
            <person name="Barry K."/>
            <person name="Miller A.N."/>
            <person name="Grigoriev I.V."/>
            <person name="Debuchy R."/>
            <person name="Gladieux P."/>
            <person name="Thoren M.H."/>
            <person name="Johannesson H."/>
        </authorList>
    </citation>
    <scope>NUCLEOTIDE SEQUENCE</scope>
    <source>
        <strain evidence="1">SMH3391-2</strain>
    </source>
</reference>
<dbReference type="Proteomes" id="UP001174934">
    <property type="component" value="Unassembled WGS sequence"/>
</dbReference>
<comment type="caution">
    <text evidence="1">The sequence shown here is derived from an EMBL/GenBank/DDBJ whole genome shotgun (WGS) entry which is preliminary data.</text>
</comment>
<evidence type="ECO:0000313" key="2">
    <source>
        <dbReference type="Proteomes" id="UP001174934"/>
    </source>
</evidence>
<keyword evidence="2" id="KW-1185">Reference proteome</keyword>
<protein>
    <submittedName>
        <fullName evidence="1">Uncharacterized protein</fullName>
    </submittedName>
</protein>
<organism evidence="1 2">
    <name type="scientific">Bombardia bombarda</name>
    <dbReference type="NCBI Taxonomy" id="252184"/>
    <lineage>
        <taxon>Eukaryota</taxon>
        <taxon>Fungi</taxon>
        <taxon>Dikarya</taxon>
        <taxon>Ascomycota</taxon>
        <taxon>Pezizomycotina</taxon>
        <taxon>Sordariomycetes</taxon>
        <taxon>Sordariomycetidae</taxon>
        <taxon>Sordariales</taxon>
        <taxon>Lasiosphaeriaceae</taxon>
        <taxon>Bombardia</taxon>
    </lineage>
</organism>
<name>A0AA39XLE5_9PEZI</name>
<proteinExistence type="predicted"/>
<gene>
    <name evidence="1" type="ORF">B0T17DRAFT_34542</name>
</gene>
<dbReference type="AlphaFoldDB" id="A0AA39XLE5"/>
<accession>A0AA39XLE5</accession>
<evidence type="ECO:0000313" key="1">
    <source>
        <dbReference type="EMBL" id="KAK0635205.1"/>
    </source>
</evidence>